<evidence type="ECO:0000256" key="2">
    <source>
        <dbReference type="PROSITE-ProRule" id="PRU00024"/>
    </source>
</evidence>
<evidence type="ECO:0000256" key="3">
    <source>
        <dbReference type="SAM" id="MobiDB-lite"/>
    </source>
</evidence>
<keyword evidence="1" id="KW-0479">Metal-binding</keyword>
<dbReference type="Gene3D" id="3.30.160.60">
    <property type="entry name" value="Classic Zinc Finger"/>
    <property type="match status" value="1"/>
</dbReference>
<dbReference type="SUPFAM" id="SSF57850">
    <property type="entry name" value="RING/U-box"/>
    <property type="match status" value="1"/>
</dbReference>
<dbReference type="InterPro" id="IPR050143">
    <property type="entry name" value="TRIM/RBCC"/>
</dbReference>
<feature type="region of interest" description="Disordered" evidence="3">
    <location>
        <begin position="1"/>
        <end position="36"/>
    </location>
</feature>
<keyword evidence="7" id="KW-1185">Reference proteome</keyword>
<dbReference type="InterPro" id="IPR001841">
    <property type="entry name" value="Znf_RING"/>
</dbReference>
<evidence type="ECO:0000259" key="4">
    <source>
        <dbReference type="PROSITE" id="PS50089"/>
    </source>
</evidence>
<keyword evidence="2" id="KW-0863">Zinc-finger</keyword>
<feature type="domain" description="B box-type" evidence="5">
    <location>
        <begin position="199"/>
        <end position="240"/>
    </location>
</feature>
<dbReference type="AlphaFoldDB" id="A0AAD1UQ26"/>
<sequence>MDRSRFSSALGRPSGDDNQRVINDRRELEDDPHFRDPSINIFRNETSFTHSPILPRNDRRRPRDYERIYNLTTRFPRLEMRNLLFRDFNYPNGRNDSLVSGLSREIQEEAKEIPDEAVGEDKKGPDLGILTCTICYSKEFKGIMICRFCSSTACKLCWDKIMTNEKKCPFCRKMIYHSDLIKSKLADELKEIQEKEAEAHDKTCPEHGTDGSIYCKDCSHFLCVQCLTAGIHTGHSLADIEKDQALKNDLIKMQHLRSKIESSCSSLKEAIQDHSEYWNVESYQLDQMAQHYKDTIITKIDRYFEKAKEKLINEKLKLQKATNDLSNIQQVQEEVFTQHYQKLGFDNLHQKVNDSLTTSNAANIIGSQDTQTLTAPTQDDMKDHYELTSFKKEGENCSSEIKKNLELCFKDVFK</sequence>
<evidence type="ECO:0000313" key="7">
    <source>
        <dbReference type="Proteomes" id="UP001295684"/>
    </source>
</evidence>
<dbReference type="SMART" id="SM00336">
    <property type="entry name" value="BBOX"/>
    <property type="match status" value="1"/>
</dbReference>
<organism evidence="6 7">
    <name type="scientific">Euplotes crassus</name>
    <dbReference type="NCBI Taxonomy" id="5936"/>
    <lineage>
        <taxon>Eukaryota</taxon>
        <taxon>Sar</taxon>
        <taxon>Alveolata</taxon>
        <taxon>Ciliophora</taxon>
        <taxon>Intramacronucleata</taxon>
        <taxon>Spirotrichea</taxon>
        <taxon>Hypotrichia</taxon>
        <taxon>Euplotida</taxon>
        <taxon>Euplotidae</taxon>
        <taxon>Moneuplotes</taxon>
    </lineage>
</organism>
<name>A0AAD1UQ26_EUPCR</name>
<feature type="domain" description="RING-type" evidence="4">
    <location>
        <begin position="132"/>
        <end position="172"/>
    </location>
</feature>
<dbReference type="InterPro" id="IPR000315">
    <property type="entry name" value="Znf_B-box"/>
</dbReference>
<dbReference type="PROSITE" id="PS50119">
    <property type="entry name" value="ZF_BBOX"/>
    <property type="match status" value="1"/>
</dbReference>
<feature type="compositionally biased region" description="Basic and acidic residues" evidence="3">
    <location>
        <begin position="14"/>
        <end position="36"/>
    </location>
</feature>
<dbReference type="EMBL" id="CAMPGE010009916">
    <property type="protein sequence ID" value="CAI2368775.1"/>
    <property type="molecule type" value="Genomic_DNA"/>
</dbReference>
<evidence type="ECO:0000313" key="6">
    <source>
        <dbReference type="EMBL" id="CAI2368775.1"/>
    </source>
</evidence>
<dbReference type="GO" id="GO:0008270">
    <property type="term" value="F:zinc ion binding"/>
    <property type="evidence" value="ECO:0007669"/>
    <property type="project" value="UniProtKB-KW"/>
</dbReference>
<dbReference type="Pfam" id="PF00643">
    <property type="entry name" value="zf-B_box"/>
    <property type="match status" value="1"/>
</dbReference>
<dbReference type="PANTHER" id="PTHR24103">
    <property type="entry name" value="E3 UBIQUITIN-PROTEIN LIGASE TRIM"/>
    <property type="match status" value="1"/>
</dbReference>
<comment type="caution">
    <text evidence="6">The sequence shown here is derived from an EMBL/GenBank/DDBJ whole genome shotgun (WGS) entry which is preliminary data.</text>
</comment>
<reference evidence="6" key="1">
    <citation type="submission" date="2023-07" db="EMBL/GenBank/DDBJ databases">
        <authorList>
            <consortium name="AG Swart"/>
            <person name="Singh M."/>
            <person name="Singh A."/>
            <person name="Seah K."/>
            <person name="Emmerich C."/>
        </authorList>
    </citation>
    <scope>NUCLEOTIDE SEQUENCE</scope>
    <source>
        <strain evidence="6">DP1</strain>
    </source>
</reference>
<evidence type="ECO:0000256" key="1">
    <source>
        <dbReference type="ARBA" id="ARBA00022723"/>
    </source>
</evidence>
<dbReference type="PROSITE" id="PS50089">
    <property type="entry name" value="ZF_RING_2"/>
    <property type="match status" value="1"/>
</dbReference>
<evidence type="ECO:0000259" key="5">
    <source>
        <dbReference type="PROSITE" id="PS50119"/>
    </source>
</evidence>
<gene>
    <name evidence="6" type="ORF">ECRASSUSDP1_LOCUS10071</name>
</gene>
<dbReference type="Gene3D" id="3.30.40.10">
    <property type="entry name" value="Zinc/RING finger domain, C3HC4 (zinc finger)"/>
    <property type="match status" value="1"/>
</dbReference>
<evidence type="ECO:0008006" key="8">
    <source>
        <dbReference type="Google" id="ProtNLM"/>
    </source>
</evidence>
<dbReference type="SUPFAM" id="SSF57845">
    <property type="entry name" value="B-box zinc-binding domain"/>
    <property type="match status" value="1"/>
</dbReference>
<proteinExistence type="predicted"/>
<accession>A0AAD1UQ26</accession>
<dbReference type="Proteomes" id="UP001295684">
    <property type="component" value="Unassembled WGS sequence"/>
</dbReference>
<dbReference type="InterPro" id="IPR013083">
    <property type="entry name" value="Znf_RING/FYVE/PHD"/>
</dbReference>
<keyword evidence="2" id="KW-0862">Zinc</keyword>
<protein>
    <recommendedName>
        <fullName evidence="8">RING-type domain-containing protein</fullName>
    </recommendedName>
</protein>